<dbReference type="EMBL" id="CABGHF010000056">
    <property type="protein sequence ID" value="VUT05664.1"/>
    <property type="molecule type" value="Genomic_DNA"/>
</dbReference>
<protein>
    <submittedName>
        <fullName evidence="2">Uncharacterized protein</fullName>
    </submittedName>
</protein>
<evidence type="ECO:0000313" key="3">
    <source>
        <dbReference type="Proteomes" id="UP000318370"/>
    </source>
</evidence>
<sequence>MYLLYRSRHVVSWLPAIVIAGCLLFVSQQAVLQVKPHYDDTVMELSLAEPEPPQPEPVPEPQPEPPPEPQPEPEPIAEPVVPAPEPIAEPVVPAPEPIIQAKPVVKPKPKPKPKPVQEKAAKPQERVAPQPAVVRSPVVSKPAAPPSPPTPKVNAQAVENGYLQVLRRELEQRKRYPSGRQASLERPQGNVEVWLEVDRSGRVLASGIASKAPSMLLNRAALSSLQSISQLKPFPEEAFAGQRSKRFTATFNYQAP</sequence>
<dbReference type="RefSeq" id="WP_142463987.1">
    <property type="nucleotide sequence ID" value="NZ_CABGHF010000056.1"/>
</dbReference>
<evidence type="ECO:0000313" key="2">
    <source>
        <dbReference type="EMBL" id="VUT05664.1"/>
    </source>
</evidence>
<dbReference type="AlphaFoldDB" id="A0A564NH72"/>
<organism evidence="2 3">
    <name type="scientific">Klebsiella spallanzanii</name>
    <dbReference type="NCBI Taxonomy" id="2587528"/>
    <lineage>
        <taxon>Bacteria</taxon>
        <taxon>Pseudomonadati</taxon>
        <taxon>Pseudomonadota</taxon>
        <taxon>Gammaproteobacteria</taxon>
        <taxon>Enterobacterales</taxon>
        <taxon>Enterobacteriaceae</taxon>
        <taxon>Klebsiella/Raoultella group</taxon>
        <taxon>Klebsiella</taxon>
    </lineage>
</organism>
<gene>
    <name evidence="2" type="ORF">SB6408_02283</name>
</gene>
<feature type="compositionally biased region" description="Low complexity" evidence="1">
    <location>
        <begin position="131"/>
        <end position="142"/>
    </location>
</feature>
<proteinExistence type="predicted"/>
<name>A0A564NH72_9ENTR</name>
<reference evidence="2 3" key="1">
    <citation type="submission" date="2019-07" db="EMBL/GenBank/DDBJ databases">
        <authorList>
            <person name="Brisse S."/>
            <person name="Rodrigues C."/>
            <person name="Thorpe H."/>
        </authorList>
    </citation>
    <scope>NUCLEOTIDE SEQUENCE [LARGE SCALE GENOMIC DNA]</scope>
    <source>
        <strain evidence="2">SB6408</strain>
    </source>
</reference>
<feature type="region of interest" description="Disordered" evidence="1">
    <location>
        <begin position="48"/>
        <end position="160"/>
    </location>
</feature>
<evidence type="ECO:0000256" key="1">
    <source>
        <dbReference type="SAM" id="MobiDB-lite"/>
    </source>
</evidence>
<accession>A0A564NH72</accession>
<feature type="compositionally biased region" description="Pro residues" evidence="1">
    <location>
        <begin position="50"/>
        <end position="96"/>
    </location>
</feature>
<dbReference type="Proteomes" id="UP000318370">
    <property type="component" value="Unassembled WGS sequence"/>
</dbReference>
<dbReference type="PROSITE" id="PS51257">
    <property type="entry name" value="PROKAR_LIPOPROTEIN"/>
    <property type="match status" value="1"/>
</dbReference>
<dbReference type="SUPFAM" id="SSF74653">
    <property type="entry name" value="TolA/TonB C-terminal domain"/>
    <property type="match status" value="1"/>
</dbReference>
<feature type="compositionally biased region" description="Basic and acidic residues" evidence="1">
    <location>
        <begin position="115"/>
        <end position="125"/>
    </location>
</feature>
<dbReference type="Gene3D" id="3.30.1150.10">
    <property type="match status" value="1"/>
</dbReference>